<feature type="domain" description="Virulence-associated protein E-like" evidence="1">
    <location>
        <begin position="465"/>
        <end position="652"/>
    </location>
</feature>
<dbReference type="InterPro" id="IPR007936">
    <property type="entry name" value="VapE-like_dom"/>
</dbReference>
<proteinExistence type="predicted"/>
<dbReference type="Pfam" id="PF09250">
    <property type="entry name" value="Prim-Pol"/>
    <property type="match status" value="1"/>
</dbReference>
<evidence type="ECO:0000259" key="2">
    <source>
        <dbReference type="Pfam" id="PF09250"/>
    </source>
</evidence>
<protein>
    <submittedName>
        <fullName evidence="3">Virulence-associated E</fullName>
    </submittedName>
</protein>
<reference evidence="3" key="1">
    <citation type="submission" date="2020-05" db="EMBL/GenBank/DDBJ databases">
        <authorList>
            <person name="Chiriac C."/>
            <person name="Salcher M."/>
            <person name="Ghai R."/>
            <person name="Kavagutti S V."/>
        </authorList>
    </citation>
    <scope>NUCLEOTIDE SEQUENCE</scope>
</reference>
<evidence type="ECO:0000313" key="3">
    <source>
        <dbReference type="EMBL" id="CAB4198793.1"/>
    </source>
</evidence>
<feature type="domain" description="DNA primase/polymerase bifunctional N-terminal" evidence="2">
    <location>
        <begin position="62"/>
        <end position="192"/>
    </location>
</feature>
<dbReference type="PANTHER" id="PTHR34985">
    <property type="entry name" value="SLR0554 PROTEIN"/>
    <property type="match status" value="1"/>
</dbReference>
<gene>
    <name evidence="3" type="ORF">UFOVP1324_20</name>
</gene>
<accession>A0A6J5RN51</accession>
<name>A0A6J5RN51_9CAUD</name>
<organism evidence="3">
    <name type="scientific">uncultured Caudovirales phage</name>
    <dbReference type="NCBI Taxonomy" id="2100421"/>
    <lineage>
        <taxon>Viruses</taxon>
        <taxon>Duplodnaviria</taxon>
        <taxon>Heunggongvirae</taxon>
        <taxon>Uroviricota</taxon>
        <taxon>Caudoviricetes</taxon>
        <taxon>Peduoviridae</taxon>
        <taxon>Maltschvirus</taxon>
        <taxon>Maltschvirus maltsch</taxon>
    </lineage>
</organism>
<dbReference type="Pfam" id="PF05272">
    <property type="entry name" value="VapE-like_dom"/>
    <property type="match status" value="1"/>
</dbReference>
<evidence type="ECO:0000259" key="1">
    <source>
        <dbReference type="Pfam" id="PF05272"/>
    </source>
</evidence>
<dbReference type="PANTHER" id="PTHR34985:SF1">
    <property type="entry name" value="SLR0554 PROTEIN"/>
    <property type="match status" value="1"/>
</dbReference>
<sequence length="775" mass="88027">MSKRWGALPEDWAHLKRLAKVDLLPVVSNPHLELSPMSRMKGVGKTPSVMNHRNQVIGFKDWTEHQATVVNIEAWAENPDFGICIQTRLIRGFDIDVPDKKLAKRIRLFFLEQLGLADLPRRWRADSGKELLAFKLEGTWSKRSFIVKEWEDPATGKTKRWLVEFLADGQQFVACGTHPEGERYQWDDERPDRFPTISAEDFEAAWDATVEQFALEGTDRRGNRRDPTLIEDLDVDDPVATYLVESPWPTYDYERGMLYLDCPWKDNHSSDNGPTETAWMLAGTGKYRNGHFSCRHAGCTDKSEGEFFKAVGYKLVAAEEFDDLSADDPDIAAYVALAPGSSAKSKELKAERKRELDLPLPGFNRDGNGAIETSLENVTRGLKSHRACGVDLAFDDFRGELMLAETPGAWRSFGDPDAVRLRIELEALGFKHEIGKEKMRDALELVGDDNHFDAAREWLMNVVPKWDGVARIHRFWPDYMQTKDTPYTRELGNYSWTAQAGRILDPGCKVDMVPVLVGEEGTRKSTAISLIAPSEDFFSEFNLSLDDDKLARLMRGCLVGELAELRGISARDGDAVLAWITRRYEKWTPKFKEYAISLARRLVFYGTTNDPEFLQSHMGFRRWLPVIIAAIIDTDRIIADRAQLWAEARDVFLCEGVLFQEVERLAKGELNTFQRIDVWEAPVARWLDQALDADEELTPRNSGTLTAVQVLTECCGLDINRIKKTDEQRIAVVLKRLKMVGIQRKVAGRNTRVWVADYSPEGSATGDRRTREGRS</sequence>
<dbReference type="EMBL" id="LR797273">
    <property type="protein sequence ID" value="CAB4198793.1"/>
    <property type="molecule type" value="Genomic_DNA"/>
</dbReference>
<dbReference type="InterPro" id="IPR015330">
    <property type="entry name" value="DNA_primase/pol_bifunc_N"/>
</dbReference>